<dbReference type="EMBL" id="KN840754">
    <property type="protein sequence ID" value="KIP01652.1"/>
    <property type="molecule type" value="Genomic_DNA"/>
</dbReference>
<dbReference type="AlphaFoldDB" id="A0A0C3RZ58"/>
<sequence>MVGYPSAELANCDRSDHIHAHVHHAVALHVQPPPGRPARARVQRRHGALSTPAFALSESRIIGKLGEDVGFGAESCAADEGDSPGASRADVSSHASRRAEAEGDVRHRGLILKIYPCSMGLRRRANVRYGWSNFGGWMPVCMRAVVGSTPMVLDVYLLDATLRSMSTRICSGSTMCWPSQWSQATAGAFRISSPSRPRTKPSNIAIGLLRPAGSLNRACPLVCTLVSPTHLVDRRLTSSYTLHRKTSYNPK</sequence>
<feature type="region of interest" description="Disordered" evidence="1">
    <location>
        <begin position="76"/>
        <end position="100"/>
    </location>
</feature>
<name>A0A0C3RZ58_PHLG1</name>
<proteinExistence type="predicted"/>
<accession>A0A0C3RZ58</accession>
<protein>
    <submittedName>
        <fullName evidence="2">Uncharacterized protein</fullName>
    </submittedName>
</protein>
<evidence type="ECO:0000313" key="2">
    <source>
        <dbReference type="EMBL" id="KIP01652.1"/>
    </source>
</evidence>
<keyword evidence="3" id="KW-1185">Reference proteome</keyword>
<reference evidence="2 3" key="1">
    <citation type="journal article" date="2014" name="PLoS Genet.">
        <title>Analysis of the Phlebiopsis gigantea genome, transcriptome and secretome provides insight into its pioneer colonization strategies of wood.</title>
        <authorList>
            <person name="Hori C."/>
            <person name="Ishida T."/>
            <person name="Igarashi K."/>
            <person name="Samejima M."/>
            <person name="Suzuki H."/>
            <person name="Master E."/>
            <person name="Ferreira P."/>
            <person name="Ruiz-Duenas F.J."/>
            <person name="Held B."/>
            <person name="Canessa P."/>
            <person name="Larrondo L.F."/>
            <person name="Schmoll M."/>
            <person name="Druzhinina I.S."/>
            <person name="Kubicek C.P."/>
            <person name="Gaskell J.A."/>
            <person name="Kersten P."/>
            <person name="St John F."/>
            <person name="Glasner J."/>
            <person name="Sabat G."/>
            <person name="Splinter BonDurant S."/>
            <person name="Syed K."/>
            <person name="Yadav J."/>
            <person name="Mgbeahuruike A.C."/>
            <person name="Kovalchuk A."/>
            <person name="Asiegbu F.O."/>
            <person name="Lackner G."/>
            <person name="Hoffmeister D."/>
            <person name="Rencoret J."/>
            <person name="Gutierrez A."/>
            <person name="Sun H."/>
            <person name="Lindquist E."/>
            <person name="Barry K."/>
            <person name="Riley R."/>
            <person name="Grigoriev I.V."/>
            <person name="Henrissat B."/>
            <person name="Kues U."/>
            <person name="Berka R.M."/>
            <person name="Martinez A.T."/>
            <person name="Covert S.F."/>
            <person name="Blanchette R.A."/>
            <person name="Cullen D."/>
        </authorList>
    </citation>
    <scope>NUCLEOTIDE SEQUENCE [LARGE SCALE GENOMIC DNA]</scope>
    <source>
        <strain evidence="2 3">11061_1 CR5-6</strain>
    </source>
</reference>
<evidence type="ECO:0000313" key="3">
    <source>
        <dbReference type="Proteomes" id="UP000053257"/>
    </source>
</evidence>
<dbReference type="Proteomes" id="UP000053257">
    <property type="component" value="Unassembled WGS sequence"/>
</dbReference>
<organism evidence="2 3">
    <name type="scientific">Phlebiopsis gigantea (strain 11061_1 CR5-6)</name>
    <name type="common">White-rot fungus</name>
    <name type="synonym">Peniophora gigantea</name>
    <dbReference type="NCBI Taxonomy" id="745531"/>
    <lineage>
        <taxon>Eukaryota</taxon>
        <taxon>Fungi</taxon>
        <taxon>Dikarya</taxon>
        <taxon>Basidiomycota</taxon>
        <taxon>Agaricomycotina</taxon>
        <taxon>Agaricomycetes</taxon>
        <taxon>Polyporales</taxon>
        <taxon>Phanerochaetaceae</taxon>
        <taxon>Phlebiopsis</taxon>
    </lineage>
</organism>
<evidence type="ECO:0000256" key="1">
    <source>
        <dbReference type="SAM" id="MobiDB-lite"/>
    </source>
</evidence>
<gene>
    <name evidence="2" type="ORF">PHLGIDRAFT_341106</name>
</gene>
<dbReference type="HOGENOM" id="CLU_1107465_0_0_1"/>